<protein>
    <submittedName>
        <fullName evidence="1">Uncharacterized protein</fullName>
    </submittedName>
</protein>
<gene>
    <name evidence="1" type="ORF">BDQ12DRAFT_612820</name>
</gene>
<dbReference type="OrthoDB" id="3264779at2759"/>
<reference evidence="1 2" key="1">
    <citation type="journal article" date="2019" name="Nat. Ecol. Evol.">
        <title>Megaphylogeny resolves global patterns of mushroom evolution.</title>
        <authorList>
            <person name="Varga T."/>
            <person name="Krizsan K."/>
            <person name="Foldi C."/>
            <person name="Dima B."/>
            <person name="Sanchez-Garcia M."/>
            <person name="Sanchez-Ramirez S."/>
            <person name="Szollosi G.J."/>
            <person name="Szarkandi J.G."/>
            <person name="Papp V."/>
            <person name="Albert L."/>
            <person name="Andreopoulos W."/>
            <person name="Angelini C."/>
            <person name="Antonin V."/>
            <person name="Barry K.W."/>
            <person name="Bougher N.L."/>
            <person name="Buchanan P."/>
            <person name="Buyck B."/>
            <person name="Bense V."/>
            <person name="Catcheside P."/>
            <person name="Chovatia M."/>
            <person name="Cooper J."/>
            <person name="Damon W."/>
            <person name="Desjardin D."/>
            <person name="Finy P."/>
            <person name="Geml J."/>
            <person name="Haridas S."/>
            <person name="Hughes K."/>
            <person name="Justo A."/>
            <person name="Karasinski D."/>
            <person name="Kautmanova I."/>
            <person name="Kiss B."/>
            <person name="Kocsube S."/>
            <person name="Kotiranta H."/>
            <person name="LaButti K.M."/>
            <person name="Lechner B.E."/>
            <person name="Liimatainen K."/>
            <person name="Lipzen A."/>
            <person name="Lukacs Z."/>
            <person name="Mihaltcheva S."/>
            <person name="Morgado L.N."/>
            <person name="Niskanen T."/>
            <person name="Noordeloos M.E."/>
            <person name="Ohm R.A."/>
            <person name="Ortiz-Santana B."/>
            <person name="Ovrebo C."/>
            <person name="Racz N."/>
            <person name="Riley R."/>
            <person name="Savchenko A."/>
            <person name="Shiryaev A."/>
            <person name="Soop K."/>
            <person name="Spirin V."/>
            <person name="Szebenyi C."/>
            <person name="Tomsovsky M."/>
            <person name="Tulloss R.E."/>
            <person name="Uehling J."/>
            <person name="Grigoriev I.V."/>
            <person name="Vagvolgyi C."/>
            <person name="Papp T."/>
            <person name="Martin F.M."/>
            <person name="Miettinen O."/>
            <person name="Hibbett D.S."/>
            <person name="Nagy L.G."/>
        </authorList>
    </citation>
    <scope>NUCLEOTIDE SEQUENCE [LARGE SCALE GENOMIC DNA]</scope>
    <source>
        <strain evidence="1 2">CBS 166.37</strain>
    </source>
</reference>
<dbReference type="AlphaFoldDB" id="A0A5C3LPS2"/>
<sequence length="163" mass="18833">MCHREVQEEDINVRVLLLPPFPEDAPPFMKSAVDLFSRFGSVAVDLVRLSAAANHFVRLFITSCEEDVRVLLPAMFRGVIFINRTRRNWACVHYCKELRNQIGAGNIRINPPHEAEMEDEDEVHIHALGDVDIRIAEEGSPHPPMWNYLGSKIDRFRRMLRMP</sequence>
<accession>A0A5C3LPS2</accession>
<organism evidence="1 2">
    <name type="scientific">Crucibulum laeve</name>
    <dbReference type="NCBI Taxonomy" id="68775"/>
    <lineage>
        <taxon>Eukaryota</taxon>
        <taxon>Fungi</taxon>
        <taxon>Dikarya</taxon>
        <taxon>Basidiomycota</taxon>
        <taxon>Agaricomycotina</taxon>
        <taxon>Agaricomycetes</taxon>
        <taxon>Agaricomycetidae</taxon>
        <taxon>Agaricales</taxon>
        <taxon>Agaricineae</taxon>
        <taxon>Nidulariaceae</taxon>
        <taxon>Crucibulum</taxon>
    </lineage>
</organism>
<proteinExistence type="predicted"/>
<keyword evidence="2" id="KW-1185">Reference proteome</keyword>
<dbReference type="Proteomes" id="UP000308652">
    <property type="component" value="Unassembled WGS sequence"/>
</dbReference>
<name>A0A5C3LPS2_9AGAR</name>
<evidence type="ECO:0000313" key="2">
    <source>
        <dbReference type="Proteomes" id="UP000308652"/>
    </source>
</evidence>
<dbReference type="EMBL" id="ML213627">
    <property type="protein sequence ID" value="TFK34815.1"/>
    <property type="molecule type" value="Genomic_DNA"/>
</dbReference>
<evidence type="ECO:0000313" key="1">
    <source>
        <dbReference type="EMBL" id="TFK34815.1"/>
    </source>
</evidence>